<gene>
    <name evidence="8" type="ORF">niasHS_008881</name>
</gene>
<evidence type="ECO:0000256" key="1">
    <source>
        <dbReference type="ARBA" id="ARBA00004370"/>
    </source>
</evidence>
<accession>A0ABD2IVQ7</accession>
<evidence type="ECO:0008006" key="10">
    <source>
        <dbReference type="Google" id="ProtNLM"/>
    </source>
</evidence>
<comment type="caution">
    <text evidence="8">The sequence shown here is derived from an EMBL/GenBank/DDBJ whole genome shotgun (WGS) entry which is preliminary data.</text>
</comment>
<feature type="signal peptide" evidence="7">
    <location>
        <begin position="1"/>
        <end position="21"/>
    </location>
</feature>
<dbReference type="PANTHER" id="PTHR21659:SF16">
    <property type="entry name" value="UPF0057 MEMBRANE PROTEIN C04G6.5-RELATED"/>
    <property type="match status" value="1"/>
</dbReference>
<dbReference type="Proteomes" id="UP001620645">
    <property type="component" value="Unassembled WGS sequence"/>
</dbReference>
<evidence type="ECO:0000256" key="4">
    <source>
        <dbReference type="ARBA" id="ARBA00022989"/>
    </source>
</evidence>
<dbReference type="EMBL" id="JBICCN010000244">
    <property type="protein sequence ID" value="KAL3084009.1"/>
    <property type="molecule type" value="Genomic_DNA"/>
</dbReference>
<evidence type="ECO:0000256" key="5">
    <source>
        <dbReference type="ARBA" id="ARBA00023136"/>
    </source>
</evidence>
<proteinExistence type="inferred from homology"/>
<comment type="similarity">
    <text evidence="2">Belongs to the UPF0057 (PMP3) family.</text>
</comment>
<dbReference type="GO" id="GO:0016020">
    <property type="term" value="C:membrane"/>
    <property type="evidence" value="ECO:0007669"/>
    <property type="project" value="UniProtKB-SubCell"/>
</dbReference>
<keyword evidence="5 6" id="KW-0472">Membrane</keyword>
<evidence type="ECO:0000256" key="7">
    <source>
        <dbReference type="SAM" id="SignalP"/>
    </source>
</evidence>
<dbReference type="AlphaFoldDB" id="A0ABD2IVQ7"/>
<evidence type="ECO:0000313" key="9">
    <source>
        <dbReference type="Proteomes" id="UP001620645"/>
    </source>
</evidence>
<feature type="transmembrane region" description="Helical" evidence="6">
    <location>
        <begin position="88"/>
        <end position="111"/>
    </location>
</feature>
<feature type="chain" id="PRO_5044833743" description="Plasma membrane proteolipid 3" evidence="7">
    <location>
        <begin position="22"/>
        <end position="117"/>
    </location>
</feature>
<keyword evidence="3 6" id="KW-0812">Transmembrane</keyword>
<evidence type="ECO:0000256" key="2">
    <source>
        <dbReference type="ARBA" id="ARBA00009530"/>
    </source>
</evidence>
<comment type="subcellular location">
    <subcellularLocation>
        <location evidence="1">Membrane</location>
    </subcellularLocation>
</comment>
<reference evidence="8 9" key="1">
    <citation type="submission" date="2024-10" db="EMBL/GenBank/DDBJ databases">
        <authorList>
            <person name="Kim D."/>
        </authorList>
    </citation>
    <scope>NUCLEOTIDE SEQUENCE [LARGE SCALE GENOMIC DNA]</scope>
    <source>
        <strain evidence="8">Taebaek</strain>
    </source>
</reference>
<keyword evidence="9" id="KW-1185">Reference proteome</keyword>
<keyword evidence="7" id="KW-0732">Signal</keyword>
<name>A0ABD2IVQ7_HETSC</name>
<protein>
    <recommendedName>
        <fullName evidence="10">Plasma membrane proteolipid 3</fullName>
    </recommendedName>
</protein>
<evidence type="ECO:0000256" key="3">
    <source>
        <dbReference type="ARBA" id="ARBA00022692"/>
    </source>
</evidence>
<sequence length="117" mass="13512">MIYNLLFCCMITACFINVGTCIYDINIGGRPKTMPIVDGNDAVDIQLIRAKRFFQNERSWNMEQILEAILCVFIPPAAVLIHGGHDMLLHMVINIVLWICGWIPGMIHAFWYCFYRD</sequence>
<evidence type="ECO:0000313" key="8">
    <source>
        <dbReference type="EMBL" id="KAL3084009.1"/>
    </source>
</evidence>
<dbReference type="PANTHER" id="PTHR21659">
    <property type="entry name" value="HYDROPHOBIC PROTEIN RCI2 LOW TEMPERATURE AND SALT RESPONSIVE PROTEIN LTI6 -RELATED"/>
    <property type="match status" value="1"/>
</dbReference>
<keyword evidence="4 6" id="KW-1133">Transmembrane helix</keyword>
<dbReference type="PROSITE" id="PS01309">
    <property type="entry name" value="UPF0057"/>
    <property type="match status" value="1"/>
</dbReference>
<organism evidence="8 9">
    <name type="scientific">Heterodera schachtii</name>
    <name type="common">Sugarbeet cyst nematode worm</name>
    <name type="synonym">Tylenchus schachtii</name>
    <dbReference type="NCBI Taxonomy" id="97005"/>
    <lineage>
        <taxon>Eukaryota</taxon>
        <taxon>Metazoa</taxon>
        <taxon>Ecdysozoa</taxon>
        <taxon>Nematoda</taxon>
        <taxon>Chromadorea</taxon>
        <taxon>Rhabditida</taxon>
        <taxon>Tylenchina</taxon>
        <taxon>Tylenchomorpha</taxon>
        <taxon>Tylenchoidea</taxon>
        <taxon>Heteroderidae</taxon>
        <taxon>Heteroderinae</taxon>
        <taxon>Heterodera</taxon>
    </lineage>
</organism>
<dbReference type="Pfam" id="PF01679">
    <property type="entry name" value="Pmp3"/>
    <property type="match status" value="1"/>
</dbReference>
<evidence type="ECO:0000256" key="6">
    <source>
        <dbReference type="SAM" id="Phobius"/>
    </source>
</evidence>
<dbReference type="InterPro" id="IPR000612">
    <property type="entry name" value="PMP3"/>
</dbReference>